<dbReference type="SUPFAM" id="SSF89837">
    <property type="entry name" value="Doublecortin (DC)"/>
    <property type="match status" value="2"/>
</dbReference>
<sequence>MVRPPRFRISSSPKRRDVQASTDSDNSTREFLMRVKPCEVFERSRGAAQSSTMNDCSRGSNLGVEPSTPGAYDPYNRVSYLQINKAKRGDVERPENERIYNRPPPTVKKIFLKPNGDARFRIPRLESLVKEAGDFLGFEEGVAERLYDLKGHLIDDEEQVHDGSTYIVAGSEPLDLGAVSANSKPAGTEASQRPYTAESANIKGTKTDDGTATYTYKTSNRALRGADDAYSVVTELDARGTNWRDEFGEAPPKPHESISSGFGYISALEEKDEKRRAISTLATLLSQDLTSRTGNGDNEFAHAGEKVKRDGERLSTSKTRSKADKIYNRRDQTHPDAYIIYVFLNGRGMESQFLNFQRAQLEKGMKYILELIARRFGVKPANGFLQRLCNMDGHRIREISDLMSRGAYVLIPVGQSFRETWYFLPDNAIDTRSRARSLPVRKRTSSTVTKAQRKQYSMVQADQDYAARSDQALQLMESRLGKVRRSKKAADRKAVDGADLRRGALTEVPEMRIRSAEARTYENEYQEVRPGRHFSNIQTE</sequence>
<dbReference type="Proteomes" id="UP000887569">
    <property type="component" value="Unplaced"/>
</dbReference>
<accession>A0A915C7R9</accession>
<feature type="compositionally biased region" description="Polar residues" evidence="1">
    <location>
        <begin position="47"/>
        <end position="60"/>
    </location>
</feature>
<dbReference type="GO" id="GO:0035556">
    <property type="term" value="P:intracellular signal transduction"/>
    <property type="evidence" value="ECO:0007669"/>
    <property type="project" value="InterPro"/>
</dbReference>
<feature type="region of interest" description="Disordered" evidence="1">
    <location>
        <begin position="294"/>
        <end position="320"/>
    </location>
</feature>
<evidence type="ECO:0000313" key="4">
    <source>
        <dbReference type="WBParaSite" id="PgR093_g035_t01"/>
    </source>
</evidence>
<name>A0A915C7R9_PARUN</name>
<feature type="compositionally biased region" description="Basic and acidic residues" evidence="1">
    <location>
        <begin position="299"/>
        <end position="320"/>
    </location>
</feature>
<dbReference type="InterPro" id="IPR036572">
    <property type="entry name" value="Doublecortin_dom_sf"/>
</dbReference>
<dbReference type="PROSITE" id="PS50309">
    <property type="entry name" value="DC"/>
    <property type="match status" value="1"/>
</dbReference>
<feature type="domain" description="Doublecortin" evidence="2">
    <location>
        <begin position="121"/>
        <end position="174"/>
    </location>
</feature>
<evidence type="ECO:0000313" key="3">
    <source>
        <dbReference type="Proteomes" id="UP000887569"/>
    </source>
</evidence>
<dbReference type="AlphaFoldDB" id="A0A915C7R9"/>
<proteinExistence type="predicted"/>
<dbReference type="InterPro" id="IPR003533">
    <property type="entry name" value="Doublecortin_dom"/>
</dbReference>
<evidence type="ECO:0000256" key="1">
    <source>
        <dbReference type="SAM" id="MobiDB-lite"/>
    </source>
</evidence>
<reference evidence="4" key="1">
    <citation type="submission" date="2022-11" db="UniProtKB">
        <authorList>
            <consortium name="WormBaseParasite"/>
        </authorList>
    </citation>
    <scope>IDENTIFICATION</scope>
</reference>
<feature type="region of interest" description="Disordered" evidence="1">
    <location>
        <begin position="44"/>
        <end position="69"/>
    </location>
</feature>
<keyword evidence="3" id="KW-1185">Reference proteome</keyword>
<dbReference type="Gene3D" id="3.10.20.230">
    <property type="entry name" value="Doublecortin domain"/>
    <property type="match status" value="1"/>
</dbReference>
<protein>
    <submittedName>
        <fullName evidence="4">Doublecortin domain-containing protein</fullName>
    </submittedName>
</protein>
<dbReference type="WBParaSite" id="PgR093_g035_t01">
    <property type="protein sequence ID" value="PgR093_g035_t01"/>
    <property type="gene ID" value="PgR093_g035"/>
</dbReference>
<feature type="region of interest" description="Disordered" evidence="1">
    <location>
        <begin position="1"/>
        <end position="29"/>
    </location>
</feature>
<evidence type="ECO:0000259" key="2">
    <source>
        <dbReference type="PROSITE" id="PS50309"/>
    </source>
</evidence>
<organism evidence="3 4">
    <name type="scientific">Parascaris univalens</name>
    <name type="common">Nematode worm</name>
    <dbReference type="NCBI Taxonomy" id="6257"/>
    <lineage>
        <taxon>Eukaryota</taxon>
        <taxon>Metazoa</taxon>
        <taxon>Ecdysozoa</taxon>
        <taxon>Nematoda</taxon>
        <taxon>Chromadorea</taxon>
        <taxon>Rhabditida</taxon>
        <taxon>Spirurina</taxon>
        <taxon>Ascaridomorpha</taxon>
        <taxon>Ascaridoidea</taxon>
        <taxon>Ascarididae</taxon>
        <taxon>Parascaris</taxon>
    </lineage>
</organism>